<evidence type="ECO:0008006" key="2">
    <source>
        <dbReference type="Google" id="ProtNLM"/>
    </source>
</evidence>
<accession>A0A5N7C7K9</accession>
<evidence type="ECO:0000313" key="1">
    <source>
        <dbReference type="EMBL" id="KAE8390124.1"/>
    </source>
</evidence>
<sequence>MPKAPLRKGLGSSLGEIPVEFIQLDDPTISTAKKDYSTLTSYNLLPKRERGMIVPGTPLIWKLAPACKVKPDSGKYIQDPNTLVFPKCSLEPLFRAIAVTKPTMNLTDVDLISDRRNLRLLLALVSGNKKPFRINIEVVASTVLFTTYANSKVNFVQDFEGYGREYEKASTWTPRHVRGSITHNRVVRYTLGGVRIMLRFEVDACMPAKPCNMPESSSMKTPSGLTVVKAGRLVGPSRIVEIKTGPARKALDVSKNLSQMWFSQTPILCMGQYTEDGAFLPARQMNAEREGKLRLWEKNNEDKIRRLIRVLQMIMELVKRGPPICALIHEGDGVLRVYQDMNMGKRGIPVDLLPMWSITPKTTETHK</sequence>
<proteinExistence type="predicted"/>
<dbReference type="Proteomes" id="UP000326877">
    <property type="component" value="Unassembled WGS sequence"/>
</dbReference>
<dbReference type="PANTHER" id="PTHR35179">
    <property type="entry name" value="PROTEIN CBG02620"/>
    <property type="match status" value="1"/>
</dbReference>
<dbReference type="OrthoDB" id="5393654at2759"/>
<organism evidence="1">
    <name type="scientific">Petromyces alliaceus</name>
    <name type="common">Aspergillus alliaceus</name>
    <dbReference type="NCBI Taxonomy" id="209559"/>
    <lineage>
        <taxon>Eukaryota</taxon>
        <taxon>Fungi</taxon>
        <taxon>Dikarya</taxon>
        <taxon>Ascomycota</taxon>
        <taxon>Pezizomycotina</taxon>
        <taxon>Eurotiomycetes</taxon>
        <taxon>Eurotiomycetidae</taxon>
        <taxon>Eurotiales</taxon>
        <taxon>Aspergillaceae</taxon>
        <taxon>Aspergillus</taxon>
        <taxon>Aspergillus subgen. Circumdati</taxon>
    </lineage>
</organism>
<reference evidence="1" key="1">
    <citation type="submission" date="2019-04" db="EMBL/GenBank/DDBJ databases">
        <title>Friends and foes A comparative genomics studyof 23 Aspergillus species from section Flavi.</title>
        <authorList>
            <consortium name="DOE Joint Genome Institute"/>
            <person name="Kjaerbolling I."/>
            <person name="Vesth T."/>
            <person name="Frisvad J.C."/>
            <person name="Nybo J.L."/>
            <person name="Theobald S."/>
            <person name="Kildgaard S."/>
            <person name="Isbrandt T."/>
            <person name="Kuo A."/>
            <person name="Sato A."/>
            <person name="Lyhne E.K."/>
            <person name="Kogle M.E."/>
            <person name="Wiebenga A."/>
            <person name="Kun R.S."/>
            <person name="Lubbers R.J."/>
            <person name="Makela M.R."/>
            <person name="Barry K."/>
            <person name="Chovatia M."/>
            <person name="Clum A."/>
            <person name="Daum C."/>
            <person name="Haridas S."/>
            <person name="He G."/>
            <person name="LaButti K."/>
            <person name="Lipzen A."/>
            <person name="Mondo S."/>
            <person name="Riley R."/>
            <person name="Salamov A."/>
            <person name="Simmons B.A."/>
            <person name="Magnuson J.K."/>
            <person name="Henrissat B."/>
            <person name="Mortensen U.H."/>
            <person name="Larsen T.O."/>
            <person name="Devries R.P."/>
            <person name="Grigoriev I.V."/>
            <person name="Machida M."/>
            <person name="Baker S.E."/>
            <person name="Andersen M.R."/>
        </authorList>
    </citation>
    <scope>NUCLEOTIDE SEQUENCE [LARGE SCALE GENOMIC DNA]</scope>
    <source>
        <strain evidence="1">IBT 14317</strain>
    </source>
</reference>
<dbReference type="PANTHER" id="PTHR35179:SF2">
    <property type="entry name" value="START DOMAIN-CONTAINING PROTEIN"/>
    <property type="match status" value="1"/>
</dbReference>
<name>A0A5N7C7K9_PETAA</name>
<protein>
    <recommendedName>
        <fullName evidence="2">Geranylgeranyl pyrophosphate synthetase</fullName>
    </recommendedName>
</protein>
<dbReference type="AlphaFoldDB" id="A0A5N7C7K9"/>
<gene>
    <name evidence="1" type="ORF">BDV23DRAFT_193981</name>
</gene>
<dbReference type="EMBL" id="ML735258">
    <property type="protein sequence ID" value="KAE8390124.1"/>
    <property type="molecule type" value="Genomic_DNA"/>
</dbReference>